<sequence length="289" mass="32918">MTHPTLQRHTISDAVKPLQSLLNRVGAMLSVDGDFGPGTERGVRFAQEAANQTVTGIAGSELWQWLEAQPEPFERLNTDGIAFIAREETGGLAFYERFTKWPHYPGHASGITIGVGYDLRFHSLDAFENDWGELLSQEVVNELSKDIGHKGNRQRSDELKELDINIPFTAAWQVFSRYTIPNFFTQTESIYPSISTLPKPLRSVLVSLVYNRGTSLNGSRRREMRNIQQILQEAENSGLSETERKTILNRVEDEILSMQRLWSTSSGLNKRRQAEANMWRQALHQWQDV</sequence>
<dbReference type="InterPro" id="IPR036365">
    <property type="entry name" value="PGBD-like_sf"/>
</dbReference>
<dbReference type="GO" id="GO:0003796">
    <property type="term" value="F:lysozyme activity"/>
    <property type="evidence" value="ECO:0007669"/>
    <property type="project" value="InterPro"/>
</dbReference>
<evidence type="ECO:0000313" key="5">
    <source>
        <dbReference type="Proteomes" id="UP000504724"/>
    </source>
</evidence>
<dbReference type="InterPro" id="IPR023347">
    <property type="entry name" value="Lysozyme_dom_sf"/>
</dbReference>
<dbReference type="Proteomes" id="UP000504724">
    <property type="component" value="Chromosome"/>
</dbReference>
<keyword evidence="1" id="KW-0929">Antimicrobial</keyword>
<dbReference type="GO" id="GO:0042742">
    <property type="term" value="P:defense response to bacterium"/>
    <property type="evidence" value="ECO:0007669"/>
    <property type="project" value="UniProtKB-KW"/>
</dbReference>
<dbReference type="Pfam" id="PF01471">
    <property type="entry name" value="PG_binding_1"/>
    <property type="match status" value="1"/>
</dbReference>
<dbReference type="GO" id="GO:0031640">
    <property type="term" value="P:killing of cells of another organism"/>
    <property type="evidence" value="ECO:0007669"/>
    <property type="project" value="UniProtKB-KW"/>
</dbReference>
<evidence type="ECO:0000313" key="4">
    <source>
        <dbReference type="EMBL" id="QKI89978.1"/>
    </source>
</evidence>
<dbReference type="SUPFAM" id="SSF47090">
    <property type="entry name" value="PGBD-like"/>
    <property type="match status" value="1"/>
</dbReference>
<dbReference type="RefSeq" id="WP_173286313.1">
    <property type="nucleotide sequence ID" value="NZ_CP054020.1"/>
</dbReference>
<feature type="domain" description="Peptidoglycan binding-like" evidence="3">
    <location>
        <begin position="13"/>
        <end position="66"/>
    </location>
</feature>
<dbReference type="InterPro" id="IPR002477">
    <property type="entry name" value="Peptidoglycan-bd-like"/>
</dbReference>
<evidence type="ECO:0000256" key="1">
    <source>
        <dbReference type="ARBA" id="ARBA00022529"/>
    </source>
</evidence>
<keyword evidence="2" id="KW-0081">Bacteriolytic enzyme</keyword>
<dbReference type="Gene3D" id="1.10.101.10">
    <property type="entry name" value="PGBD-like superfamily/PGBD"/>
    <property type="match status" value="1"/>
</dbReference>
<name>A0A7D4NZY4_9GAMM</name>
<dbReference type="Gene3D" id="1.10.530.40">
    <property type="match status" value="1"/>
</dbReference>
<reference evidence="4 5" key="1">
    <citation type="submission" date="2020-05" db="EMBL/GenBank/DDBJ databases">
        <title>Thiomicrorhabdus sediminis sp.nov. and Thiomicrorhabdus xiamenensis sp.nov., novel sulfur-oxidizing bacteria isolated from coastal sediment.</title>
        <authorList>
            <person name="Liu X."/>
        </authorList>
    </citation>
    <scope>NUCLEOTIDE SEQUENCE [LARGE SCALE GENOMIC DNA]</scope>
    <source>
        <strain evidence="4 5">G2</strain>
    </source>
</reference>
<evidence type="ECO:0000259" key="3">
    <source>
        <dbReference type="Pfam" id="PF01471"/>
    </source>
</evidence>
<gene>
    <name evidence="4" type="ORF">HQN79_10545</name>
</gene>
<organism evidence="4 5">
    <name type="scientific">Thiomicrorhabdus xiamenensis</name>
    <dbReference type="NCBI Taxonomy" id="2739063"/>
    <lineage>
        <taxon>Bacteria</taxon>
        <taxon>Pseudomonadati</taxon>
        <taxon>Pseudomonadota</taxon>
        <taxon>Gammaproteobacteria</taxon>
        <taxon>Thiotrichales</taxon>
        <taxon>Piscirickettsiaceae</taxon>
        <taxon>Thiomicrorhabdus</taxon>
    </lineage>
</organism>
<protein>
    <submittedName>
        <fullName evidence="4">Peptidoglycan-binding protein</fullName>
    </submittedName>
</protein>
<dbReference type="AlphaFoldDB" id="A0A7D4NZY4"/>
<accession>A0A7D4NZY4</accession>
<evidence type="ECO:0000256" key="2">
    <source>
        <dbReference type="ARBA" id="ARBA00022638"/>
    </source>
</evidence>
<dbReference type="InterPro" id="IPR036366">
    <property type="entry name" value="PGBDSf"/>
</dbReference>
<keyword evidence="5" id="KW-1185">Reference proteome</keyword>
<proteinExistence type="predicted"/>
<dbReference type="EMBL" id="CP054020">
    <property type="protein sequence ID" value="QKI89978.1"/>
    <property type="molecule type" value="Genomic_DNA"/>
</dbReference>
<dbReference type="KEGG" id="txa:HQN79_10545"/>